<dbReference type="Pfam" id="PF13270">
    <property type="entry name" value="CCDC28"/>
    <property type="match status" value="1"/>
</dbReference>
<evidence type="ECO:0000313" key="1">
    <source>
        <dbReference type="Ensembl" id="ENSPMAP00000002823.1"/>
    </source>
</evidence>
<dbReference type="HOGENOM" id="CLU_089059_2_0_1"/>
<sequence>PPKGPVTAVAGPTQQHSFLTDVSEVREMERGLVNLLNDFHCGKLQAFGSECSFEQMEHVRELQERLARLHFDLDVESEAMAEDARKGVASRNLEQLLSNLEELSSSIQKLHVSDSQSLPRSASA</sequence>
<dbReference type="PANTHER" id="PTHR13400:SF4">
    <property type="entry name" value="COILED-COIL DOMAIN-CONTAINING PROTEIN 28A-LIKE PROTEIN"/>
    <property type="match status" value="1"/>
</dbReference>
<accession>S4RC91</accession>
<dbReference type="OMA" id="LINGHES"/>
<reference evidence="1" key="2">
    <citation type="submission" date="2025-09" db="UniProtKB">
        <authorList>
            <consortium name="Ensembl"/>
        </authorList>
    </citation>
    <scope>IDENTIFICATION</scope>
</reference>
<proteinExistence type="predicted"/>
<name>S4RC91_PETMA</name>
<dbReference type="AlphaFoldDB" id="S4RC91"/>
<reference evidence="1" key="1">
    <citation type="submission" date="2025-08" db="UniProtKB">
        <authorList>
            <consortium name="Ensembl"/>
        </authorList>
    </citation>
    <scope>IDENTIFICATION</scope>
</reference>
<dbReference type="PANTHER" id="PTHR13400">
    <property type="entry name" value="CHEMOKINE C-C MOTIF RECEPTOR 1"/>
    <property type="match status" value="1"/>
</dbReference>
<dbReference type="InterPro" id="IPR025271">
    <property type="entry name" value="CCDC28"/>
</dbReference>
<organism evidence="1">
    <name type="scientific">Petromyzon marinus</name>
    <name type="common">Sea lamprey</name>
    <dbReference type="NCBI Taxonomy" id="7757"/>
    <lineage>
        <taxon>Eukaryota</taxon>
        <taxon>Metazoa</taxon>
        <taxon>Chordata</taxon>
        <taxon>Craniata</taxon>
        <taxon>Vertebrata</taxon>
        <taxon>Cyclostomata</taxon>
        <taxon>Hyperoartia</taxon>
        <taxon>Petromyzontiformes</taxon>
        <taxon>Petromyzontidae</taxon>
        <taxon>Petromyzon</taxon>
    </lineage>
</organism>
<protein>
    <submittedName>
        <fullName evidence="1">Coiled-coil domain containing 28B</fullName>
    </submittedName>
</protein>
<dbReference type="STRING" id="7757.ENSPMAP00000002823"/>
<dbReference type="Ensembl" id="ENSPMAT00000002836.1">
    <property type="protein sequence ID" value="ENSPMAP00000002823.1"/>
    <property type="gene ID" value="ENSPMAG00000002588.1"/>
</dbReference>
<dbReference type="GeneTree" id="ENSGT00500000044870"/>